<reference evidence="4 5" key="1">
    <citation type="submission" date="2016-08" db="EMBL/GenBank/DDBJ databases">
        <title>Hymenobacter coccineus sp. nov., Hymenobacter lapidarius sp. nov. and Hymenobacter glacialis sp. nov., isolated from Antarctic soil.</title>
        <authorList>
            <person name="Sedlacek I."/>
            <person name="Kralova S."/>
            <person name="Kyrova K."/>
            <person name="Maslanova I."/>
            <person name="Stankova E."/>
            <person name="Vrbovska V."/>
            <person name="Nemec M."/>
            <person name="Bartak M."/>
            <person name="Svec P."/>
            <person name="Busse H.-J."/>
            <person name="Pantucek R."/>
        </authorList>
    </citation>
    <scope>NUCLEOTIDE SEQUENCE [LARGE SCALE GENOMIC DNA]</scope>
    <source>
        <strain evidence="4 5">CCM 8649</strain>
    </source>
</reference>
<dbReference type="PANTHER" id="PTHR37299:SF1">
    <property type="entry name" value="STAGE 0 SPORULATION PROTEIN A HOMOLOG"/>
    <property type="match status" value="1"/>
</dbReference>
<evidence type="ECO:0000259" key="3">
    <source>
        <dbReference type="PROSITE" id="PS50930"/>
    </source>
</evidence>
<accession>A0A1G1TJR9</accession>
<dbReference type="EMBL" id="MDZA01000088">
    <property type="protein sequence ID" value="OGX91107.1"/>
    <property type="molecule type" value="Genomic_DNA"/>
</dbReference>
<dbReference type="AlphaFoldDB" id="A0A1G1TJR9"/>
<feature type="modified residue" description="4-aspartylphosphate" evidence="1">
    <location>
        <position position="60"/>
    </location>
</feature>
<dbReference type="InterPro" id="IPR011006">
    <property type="entry name" value="CheY-like_superfamily"/>
</dbReference>
<evidence type="ECO:0000313" key="5">
    <source>
        <dbReference type="Proteomes" id="UP000177506"/>
    </source>
</evidence>
<organism evidence="4 5">
    <name type="scientific">Hymenobacter coccineus</name>
    <dbReference type="NCBI Taxonomy" id="1908235"/>
    <lineage>
        <taxon>Bacteria</taxon>
        <taxon>Pseudomonadati</taxon>
        <taxon>Bacteroidota</taxon>
        <taxon>Cytophagia</taxon>
        <taxon>Cytophagales</taxon>
        <taxon>Hymenobacteraceae</taxon>
        <taxon>Hymenobacter</taxon>
    </lineage>
</organism>
<dbReference type="RefSeq" id="WP_070742298.1">
    <property type="nucleotide sequence ID" value="NZ_MDZA01000088.1"/>
</dbReference>
<dbReference type="Pfam" id="PF04397">
    <property type="entry name" value="LytTR"/>
    <property type="match status" value="1"/>
</dbReference>
<dbReference type="Gene3D" id="3.40.50.2300">
    <property type="match status" value="1"/>
</dbReference>
<dbReference type="Gene3D" id="2.40.50.1020">
    <property type="entry name" value="LytTr DNA-binding domain"/>
    <property type="match status" value="1"/>
</dbReference>
<dbReference type="SUPFAM" id="SSF52172">
    <property type="entry name" value="CheY-like"/>
    <property type="match status" value="1"/>
</dbReference>
<name>A0A1G1TJR9_9BACT</name>
<keyword evidence="1" id="KW-0597">Phosphoprotein</keyword>
<dbReference type="PANTHER" id="PTHR37299">
    <property type="entry name" value="TRANSCRIPTIONAL REGULATOR-RELATED"/>
    <property type="match status" value="1"/>
</dbReference>
<dbReference type="InterPro" id="IPR001789">
    <property type="entry name" value="Sig_transdc_resp-reg_receiver"/>
</dbReference>
<dbReference type="InterPro" id="IPR007492">
    <property type="entry name" value="LytTR_DNA-bd_dom"/>
</dbReference>
<dbReference type="SMART" id="SM00448">
    <property type="entry name" value="REC"/>
    <property type="match status" value="1"/>
</dbReference>
<feature type="domain" description="HTH LytTR-type" evidence="3">
    <location>
        <begin position="144"/>
        <end position="242"/>
    </location>
</feature>
<comment type="caution">
    <text evidence="4">The sequence shown here is derived from an EMBL/GenBank/DDBJ whole genome shotgun (WGS) entry which is preliminary data.</text>
</comment>
<evidence type="ECO:0000256" key="1">
    <source>
        <dbReference type="PROSITE-ProRule" id="PRU00169"/>
    </source>
</evidence>
<dbReference type="InterPro" id="IPR046947">
    <property type="entry name" value="LytR-like"/>
</dbReference>
<dbReference type="GO" id="GO:0000156">
    <property type="term" value="F:phosphorelay response regulator activity"/>
    <property type="evidence" value="ECO:0007669"/>
    <property type="project" value="InterPro"/>
</dbReference>
<dbReference type="Pfam" id="PF00072">
    <property type="entry name" value="Response_reg"/>
    <property type="match status" value="1"/>
</dbReference>
<dbReference type="OrthoDB" id="1646880at2"/>
<dbReference type="Proteomes" id="UP000177506">
    <property type="component" value="Unassembled WGS sequence"/>
</dbReference>
<protein>
    <recommendedName>
        <fullName evidence="6">DNA-binding response regulator</fullName>
    </recommendedName>
</protein>
<dbReference type="GO" id="GO:0003677">
    <property type="term" value="F:DNA binding"/>
    <property type="evidence" value="ECO:0007669"/>
    <property type="project" value="InterPro"/>
</dbReference>
<keyword evidence="5" id="KW-1185">Reference proteome</keyword>
<proteinExistence type="predicted"/>
<dbReference type="PROSITE" id="PS50930">
    <property type="entry name" value="HTH_LYTTR"/>
    <property type="match status" value="1"/>
</dbReference>
<dbReference type="SMART" id="SM00850">
    <property type="entry name" value="LytTR"/>
    <property type="match status" value="1"/>
</dbReference>
<dbReference type="PROSITE" id="PS50110">
    <property type="entry name" value="RESPONSE_REGULATORY"/>
    <property type="match status" value="1"/>
</dbReference>
<gene>
    <name evidence="4" type="ORF">BEN49_05565</name>
</gene>
<evidence type="ECO:0000259" key="2">
    <source>
        <dbReference type="PROSITE" id="PS50110"/>
    </source>
</evidence>
<evidence type="ECO:0000313" key="4">
    <source>
        <dbReference type="EMBL" id="OGX91107.1"/>
    </source>
</evidence>
<feature type="domain" description="Response regulatory" evidence="2">
    <location>
        <begin position="8"/>
        <end position="121"/>
    </location>
</feature>
<sequence length="243" mass="27306">MAATVPLTCVVVDDNEMNRLTLEHLIELTDGLKLVASLGDSVGALDFLRNNPPVDLLLLDIEMPYLSGLELARILPRPQPEIILVTSHRDFAVEAFALNAADYLVKPVEPNRFQQAVRRAAARRTAPPAATAELPPPDDHDQHLFVKVNNKLVRLDFSDVLFIEALSTYSVLVTATQRHIVYATLKALGERLPFGHFQRVHRSYIVNTQRIESVEDHLLHLGPYEVPVGKSYQDAFYRSLRNL</sequence>
<evidence type="ECO:0008006" key="6">
    <source>
        <dbReference type="Google" id="ProtNLM"/>
    </source>
</evidence>